<feature type="domain" description="GP-PDE" evidence="1">
    <location>
        <begin position="1"/>
        <end position="226"/>
    </location>
</feature>
<organism evidence="3 6">
    <name type="scientific">Halosegnis rubeus</name>
    <dbReference type="NCBI Taxonomy" id="2212850"/>
    <lineage>
        <taxon>Archaea</taxon>
        <taxon>Methanobacteriati</taxon>
        <taxon>Methanobacteriota</taxon>
        <taxon>Stenosarchaea group</taxon>
        <taxon>Halobacteria</taxon>
        <taxon>Halobacteriales</taxon>
        <taxon>Natronomonadaceae</taxon>
        <taxon>Halosegnis</taxon>
    </lineage>
</organism>
<dbReference type="PANTHER" id="PTHR46211">
    <property type="entry name" value="GLYCEROPHOSPHORYL DIESTER PHOSPHODIESTERASE"/>
    <property type="match status" value="1"/>
</dbReference>
<dbReference type="AlphaFoldDB" id="A0A5N5UH72"/>
<gene>
    <name evidence="2" type="ORF">DM867_06590</name>
    <name evidence="3" type="ORF">DMP03_01610</name>
    <name evidence="4" type="ORF">DP108_04325</name>
</gene>
<evidence type="ECO:0000313" key="5">
    <source>
        <dbReference type="Proteomes" id="UP000326207"/>
    </source>
</evidence>
<dbReference type="SUPFAM" id="SSF51695">
    <property type="entry name" value="PLC-like phosphodiesterases"/>
    <property type="match status" value="1"/>
</dbReference>
<evidence type="ECO:0000259" key="1">
    <source>
        <dbReference type="PROSITE" id="PS51704"/>
    </source>
</evidence>
<name>A0A5N5UH72_9EURY</name>
<dbReference type="PROSITE" id="PS51704">
    <property type="entry name" value="GP_PDE"/>
    <property type="match status" value="1"/>
</dbReference>
<evidence type="ECO:0000313" key="6">
    <source>
        <dbReference type="Proteomes" id="UP000326302"/>
    </source>
</evidence>
<evidence type="ECO:0000313" key="3">
    <source>
        <dbReference type="EMBL" id="KAB7518089.1"/>
    </source>
</evidence>
<dbReference type="Proteomes" id="UP000326207">
    <property type="component" value="Unassembled WGS sequence"/>
</dbReference>
<dbReference type="RefSeq" id="WP_152118989.1">
    <property type="nucleotide sequence ID" value="NZ_QJOW01000001.1"/>
</dbReference>
<dbReference type="GO" id="GO:0006629">
    <property type="term" value="P:lipid metabolic process"/>
    <property type="evidence" value="ECO:0007669"/>
    <property type="project" value="InterPro"/>
</dbReference>
<accession>A0A5N5UL96</accession>
<dbReference type="GO" id="GO:0008081">
    <property type="term" value="F:phosphoric diester hydrolase activity"/>
    <property type="evidence" value="ECO:0007669"/>
    <property type="project" value="InterPro"/>
</dbReference>
<dbReference type="Proteomes" id="UP000326865">
    <property type="component" value="Unassembled WGS sequence"/>
</dbReference>
<sequence length="226" mass="24784">MEIVAHRGYGDVYPENTLAAFEQAAETADWIELDVRPCRTGELVVFHDEWLGRLTDATGRVVNASWDELQTLEVLDSGERIPRLDEALQTIPADTGVEIELKEWGLVEDVLDAVDTIDNPVTIISFSPLALHAVAEATTEIPLGHVLYHGLYEDAPVLGLDTAAHLGCNTVHLFHSMGADADVVETAHDRGLVVQTATPEEGPTPEVLEEYRDIGIDRISTDRPIE</sequence>
<dbReference type="OrthoDB" id="19020at2157"/>
<dbReference type="Proteomes" id="UP000326302">
    <property type="component" value="Unassembled WGS sequence"/>
</dbReference>
<dbReference type="InterPro" id="IPR030395">
    <property type="entry name" value="GP_PDE_dom"/>
</dbReference>
<protein>
    <submittedName>
        <fullName evidence="3">Glycerophosphodiester phosphodiesterase</fullName>
    </submittedName>
</protein>
<proteinExistence type="predicted"/>
<evidence type="ECO:0000313" key="2">
    <source>
        <dbReference type="EMBL" id="KAB7515024.1"/>
    </source>
</evidence>
<dbReference type="EMBL" id="QKKZ01000002">
    <property type="protein sequence ID" value="KAB7515024.1"/>
    <property type="molecule type" value="Genomic_DNA"/>
</dbReference>
<comment type="caution">
    <text evidence="3">The sequence shown here is derived from an EMBL/GenBank/DDBJ whole genome shotgun (WGS) entry which is preliminary data.</text>
</comment>
<keyword evidence="7" id="KW-1185">Reference proteome</keyword>
<evidence type="ECO:0000313" key="7">
    <source>
        <dbReference type="Proteomes" id="UP000326865"/>
    </source>
</evidence>
<accession>A0A5N5U8W7</accession>
<reference evidence="5 6" key="1">
    <citation type="submission" date="2019-10" db="EMBL/GenBank/DDBJ databases">
        <title>Unraveling microbial dark matter from salterns through culturing: the case of the genus Halosegnis.</title>
        <authorList>
            <person name="Duran-Viseras A."/>
            <person name="Andrei A.-S."/>
            <person name="Vera-Gargallo B."/>
            <person name="Ghai R."/>
            <person name="Sanchez-Porro C."/>
            <person name="Ventosa A."/>
        </authorList>
    </citation>
    <scope>NUCLEOTIDE SEQUENCE [LARGE SCALE GENOMIC DNA]</scope>
    <source>
        <strain evidence="3 6">F17-44</strain>
        <strain evidence="2 7">F18-79</strain>
        <strain evidence="4 5">F19-13</strain>
    </source>
</reference>
<dbReference type="CDD" id="cd08556">
    <property type="entry name" value="GDPD"/>
    <property type="match status" value="1"/>
</dbReference>
<dbReference type="Pfam" id="PF03009">
    <property type="entry name" value="GDPD"/>
    <property type="match status" value="1"/>
</dbReference>
<evidence type="ECO:0000313" key="4">
    <source>
        <dbReference type="EMBL" id="KAB7519568.1"/>
    </source>
</evidence>
<dbReference type="Gene3D" id="3.20.20.190">
    <property type="entry name" value="Phosphatidylinositol (PI) phosphodiesterase"/>
    <property type="match status" value="1"/>
</dbReference>
<dbReference type="EMBL" id="QJOW01000001">
    <property type="protein sequence ID" value="KAB7518089.1"/>
    <property type="molecule type" value="Genomic_DNA"/>
</dbReference>
<accession>A0A5N5UH72</accession>
<dbReference type="InterPro" id="IPR017946">
    <property type="entry name" value="PLC-like_Pdiesterase_TIM-brl"/>
</dbReference>
<dbReference type="EMBL" id="QMDY01000002">
    <property type="protein sequence ID" value="KAB7519568.1"/>
    <property type="molecule type" value="Genomic_DNA"/>
</dbReference>
<dbReference type="PANTHER" id="PTHR46211:SF14">
    <property type="entry name" value="GLYCEROPHOSPHODIESTER PHOSPHODIESTERASE"/>
    <property type="match status" value="1"/>
</dbReference>